<organism evidence="12 13">
    <name type="scientific">Holothuria leucospilota</name>
    <name type="common">Black long sea cucumber</name>
    <name type="synonym">Mertensiothuria leucospilota</name>
    <dbReference type="NCBI Taxonomy" id="206669"/>
    <lineage>
        <taxon>Eukaryota</taxon>
        <taxon>Metazoa</taxon>
        <taxon>Echinodermata</taxon>
        <taxon>Eleutherozoa</taxon>
        <taxon>Echinozoa</taxon>
        <taxon>Holothuroidea</taxon>
        <taxon>Aspidochirotacea</taxon>
        <taxon>Aspidochirotida</taxon>
        <taxon>Holothuriidae</taxon>
        <taxon>Holothuria</taxon>
    </lineage>
</organism>
<feature type="domain" description="CEP76/DRC7 peptidase-like" evidence="11">
    <location>
        <begin position="373"/>
        <end position="503"/>
    </location>
</feature>
<dbReference type="Proteomes" id="UP001152320">
    <property type="component" value="Chromosome 5"/>
</dbReference>
<dbReference type="EMBL" id="JAIZAY010000005">
    <property type="protein sequence ID" value="KAJ8042148.1"/>
    <property type="molecule type" value="Genomic_DNA"/>
</dbReference>
<dbReference type="InterPro" id="IPR038765">
    <property type="entry name" value="Papain-like_cys_pep_sf"/>
</dbReference>
<accession>A0A9Q1HEF6</accession>
<proteinExistence type="inferred from homology"/>
<evidence type="ECO:0000256" key="2">
    <source>
        <dbReference type="ARBA" id="ARBA00005400"/>
    </source>
</evidence>
<comment type="caution">
    <text evidence="12">The sequence shown here is derived from an EMBL/GenBank/DDBJ whole genome shotgun (WGS) entry which is preliminary data.</text>
</comment>
<dbReference type="GO" id="GO:0046599">
    <property type="term" value="P:regulation of centriole replication"/>
    <property type="evidence" value="ECO:0007669"/>
    <property type="project" value="TreeGrafter"/>
</dbReference>
<dbReference type="Pfam" id="PF24654">
    <property type="entry name" value="CEP76_N"/>
    <property type="match status" value="1"/>
</dbReference>
<dbReference type="Gene3D" id="3.10.620.30">
    <property type="match status" value="1"/>
</dbReference>
<comment type="similarity">
    <text evidence="2">Belongs to the CEP76 family.</text>
</comment>
<dbReference type="InterPro" id="IPR056290">
    <property type="entry name" value="CEPT76/DRC7_peptidase-like_dom"/>
</dbReference>
<evidence type="ECO:0000259" key="9">
    <source>
        <dbReference type="Pfam" id="PF24652"/>
    </source>
</evidence>
<feature type="region of interest" description="Disordered" evidence="7">
    <location>
        <begin position="74"/>
        <end position="98"/>
    </location>
</feature>
<dbReference type="InterPro" id="IPR056288">
    <property type="entry name" value="CEP76_C"/>
</dbReference>
<evidence type="ECO:0000256" key="6">
    <source>
        <dbReference type="ARBA" id="ARBA00024729"/>
    </source>
</evidence>
<comment type="subcellular location">
    <subcellularLocation>
        <location evidence="1">Cytoplasm</location>
        <location evidence="1">Cytoskeleton</location>
        <location evidence="1">Microtubule organizing center</location>
        <location evidence="1">Centrosome</location>
        <location evidence="1">Centriole</location>
    </subcellularLocation>
</comment>
<dbReference type="Pfam" id="PF24652">
    <property type="entry name" value="CEP76_C"/>
    <property type="match status" value="1"/>
</dbReference>
<keyword evidence="5" id="KW-0206">Cytoskeleton</keyword>
<dbReference type="Pfam" id="PF24656">
    <property type="entry name" value="CEPT76_peptidase"/>
    <property type="match status" value="1"/>
</dbReference>
<keyword evidence="4" id="KW-0963">Cytoplasm</keyword>
<dbReference type="OrthoDB" id="5527234at2759"/>
<evidence type="ECO:0000256" key="3">
    <source>
        <dbReference type="ARBA" id="ARBA00015706"/>
    </source>
</evidence>
<sequence length="671" mass="76006">MSLPPEKVAELKQIIHNQLNQMDVHNKIQEVLTESFHEKGRDTDKDQIGEQEILQALREKGIVDDIMQQLQISEGQLEEERSPWQQRPPRKPATHHVDKDGILQSVPLNKANVDPTRRYLYFQIIGGKAFLEHLQEGEALPGYRCSTFTLHLYFRGQRFKSRPVPCACEPDLKEGFLLELHNPKGGDASRMAETSTLLSMSDPIHLVLLKTDAAGDTTLLSSHLLDWRTVLSCDYGRQSMSIELMGVGDENKVPVGIIDVKLEILPIPEQILTTEVITTQVNLERSRISERERLFLVYAKQWWKEYLQIRETHQRRLVKIFAQDENGVNRFVCLFLKPLRAGRLLDTPRQAARFVSVIGFERSSAVGGGQPKEQWSTAHVFLCKNRGDCEDHSVLLCNLLLGFGLNAYVCVGTKVKGAAHTWVATIGPDGLVTFWESLTGHRYIHQPVNPDDPPSVQQPRPQYPYRTLGCIFNHQSFYANSQPSDNVDVCSFDVHDESLWKAMSPDAIKSICGSSSQSLWPHPAPLIPNPLDASLASNDMELQIRALVDDHRKDFGLTTVWDEELSYLLNQALASYELERATGISAGNEEFQHAIRRAIPDGHTFKGFPIQFVHRNAKRAFSTCMRSQVCEEIVCCRGDHVRLGLRVRVFCYPESACAVWIMFACKYKSVL</sequence>
<evidence type="ECO:0000259" key="10">
    <source>
        <dbReference type="Pfam" id="PF24654"/>
    </source>
</evidence>
<dbReference type="PANTHER" id="PTHR46436:SF1">
    <property type="entry name" value="CENTROSOMAL PROTEIN OF 76 KDA"/>
    <property type="match status" value="1"/>
</dbReference>
<gene>
    <name evidence="12" type="ORF">HOLleu_13138</name>
</gene>
<dbReference type="GO" id="GO:0005814">
    <property type="term" value="C:centriole"/>
    <property type="evidence" value="ECO:0007669"/>
    <property type="project" value="UniProtKB-SubCell"/>
</dbReference>
<feature type="domain" description="CEP76 N-terminal" evidence="10">
    <location>
        <begin position="10"/>
        <end position="70"/>
    </location>
</feature>
<dbReference type="Pfam" id="PF15627">
    <property type="entry name" value="CEP76-C2"/>
    <property type="match status" value="1"/>
</dbReference>
<evidence type="ECO:0000256" key="4">
    <source>
        <dbReference type="ARBA" id="ARBA00022490"/>
    </source>
</evidence>
<evidence type="ECO:0000256" key="7">
    <source>
        <dbReference type="SAM" id="MobiDB-lite"/>
    </source>
</evidence>
<dbReference type="InterPro" id="IPR056289">
    <property type="entry name" value="CEP76_N"/>
</dbReference>
<feature type="domain" description="CEP76 C2" evidence="8">
    <location>
        <begin position="112"/>
        <end position="268"/>
    </location>
</feature>
<dbReference type="InterPro" id="IPR028926">
    <property type="entry name" value="CEP76-C2"/>
</dbReference>
<evidence type="ECO:0000313" key="12">
    <source>
        <dbReference type="EMBL" id="KAJ8042148.1"/>
    </source>
</evidence>
<dbReference type="InterPro" id="IPR052299">
    <property type="entry name" value="CEP76"/>
</dbReference>
<comment type="function">
    <text evidence="6">Centrosomal protein involved in regulation of centriole duplication. Required to limit centriole duplication to once per cell cycle by preventing centriole reduplication.</text>
</comment>
<evidence type="ECO:0000259" key="8">
    <source>
        <dbReference type="Pfam" id="PF15627"/>
    </source>
</evidence>
<evidence type="ECO:0000313" key="13">
    <source>
        <dbReference type="Proteomes" id="UP001152320"/>
    </source>
</evidence>
<dbReference type="AlphaFoldDB" id="A0A9Q1HEF6"/>
<dbReference type="PANTHER" id="PTHR46436">
    <property type="entry name" value="CENTROSOMAL PROTEIN OF 76 KDA"/>
    <property type="match status" value="1"/>
</dbReference>
<evidence type="ECO:0000256" key="1">
    <source>
        <dbReference type="ARBA" id="ARBA00004114"/>
    </source>
</evidence>
<keyword evidence="13" id="KW-1185">Reference proteome</keyword>
<evidence type="ECO:0000256" key="5">
    <source>
        <dbReference type="ARBA" id="ARBA00023212"/>
    </source>
</evidence>
<protein>
    <recommendedName>
        <fullName evidence="3">Centrosomal protein of 76 kDa</fullName>
    </recommendedName>
</protein>
<dbReference type="SUPFAM" id="SSF54001">
    <property type="entry name" value="Cysteine proteinases"/>
    <property type="match status" value="1"/>
</dbReference>
<feature type="domain" description="Centrosomal protein of 76 kDa C-terminal" evidence="9">
    <location>
        <begin position="531"/>
        <end position="668"/>
    </location>
</feature>
<name>A0A9Q1HEF6_HOLLE</name>
<reference evidence="12" key="1">
    <citation type="submission" date="2021-10" db="EMBL/GenBank/DDBJ databases">
        <title>Tropical sea cucumber genome reveals ecological adaptation and Cuvierian tubules defense mechanism.</title>
        <authorList>
            <person name="Chen T."/>
        </authorList>
    </citation>
    <scope>NUCLEOTIDE SEQUENCE</scope>
    <source>
        <strain evidence="12">Nanhai2018</strain>
        <tissue evidence="12">Muscle</tissue>
    </source>
</reference>
<evidence type="ECO:0000259" key="11">
    <source>
        <dbReference type="Pfam" id="PF24656"/>
    </source>
</evidence>